<feature type="repeat" description="TPR" evidence="1">
    <location>
        <begin position="233"/>
        <end position="266"/>
    </location>
</feature>
<feature type="repeat" description="TPR" evidence="1">
    <location>
        <begin position="131"/>
        <end position="164"/>
    </location>
</feature>
<keyword evidence="1" id="KW-0802">TPR repeat</keyword>
<feature type="repeat" description="TPR" evidence="1">
    <location>
        <begin position="301"/>
        <end position="334"/>
    </location>
</feature>
<dbReference type="Pfam" id="PF13181">
    <property type="entry name" value="TPR_8"/>
    <property type="match status" value="3"/>
</dbReference>
<keyword evidence="3" id="KW-1185">Reference proteome</keyword>
<evidence type="ECO:0000313" key="3">
    <source>
        <dbReference type="Proteomes" id="UP000217276"/>
    </source>
</evidence>
<dbReference type="EMBL" id="CP022384">
    <property type="protein sequence ID" value="ATA80893.1"/>
    <property type="molecule type" value="Genomic_DNA"/>
</dbReference>
<gene>
    <name evidence="2" type="ORF">CGC53_00250</name>
</gene>
<dbReference type="InterPro" id="IPR011990">
    <property type="entry name" value="TPR-like_helical_dom_sf"/>
</dbReference>
<dbReference type="PANTHER" id="PTHR12558">
    <property type="entry name" value="CELL DIVISION CYCLE 16,23,27"/>
    <property type="match status" value="1"/>
</dbReference>
<dbReference type="KEGG" id="clk:CGC53_00250"/>
<dbReference type="PANTHER" id="PTHR12558:SF13">
    <property type="entry name" value="CELL DIVISION CYCLE PROTEIN 27 HOMOLOG"/>
    <property type="match status" value="1"/>
</dbReference>
<accession>A0A250F6Z4</accession>
<dbReference type="AlphaFoldDB" id="A0A250F6Z4"/>
<protein>
    <submittedName>
        <fullName evidence="2">Uncharacterized protein</fullName>
    </submittedName>
</protein>
<evidence type="ECO:0000256" key="1">
    <source>
        <dbReference type="PROSITE-ProRule" id="PRU00339"/>
    </source>
</evidence>
<dbReference type="SMART" id="SM00028">
    <property type="entry name" value="TPR"/>
    <property type="match status" value="8"/>
</dbReference>
<dbReference type="PROSITE" id="PS50005">
    <property type="entry name" value="TPR"/>
    <property type="match status" value="4"/>
</dbReference>
<feature type="repeat" description="TPR" evidence="1">
    <location>
        <begin position="267"/>
        <end position="300"/>
    </location>
</feature>
<dbReference type="Proteomes" id="UP000217276">
    <property type="component" value="Chromosome"/>
</dbReference>
<name>A0A250F6Z4_9FLAO</name>
<organism evidence="2 3">
    <name type="scientific">Capnocytophaga leadbetteri</name>
    <dbReference type="NCBI Taxonomy" id="327575"/>
    <lineage>
        <taxon>Bacteria</taxon>
        <taxon>Pseudomonadati</taxon>
        <taxon>Bacteroidota</taxon>
        <taxon>Flavobacteriia</taxon>
        <taxon>Flavobacteriales</taxon>
        <taxon>Flavobacteriaceae</taxon>
        <taxon>Capnocytophaga</taxon>
    </lineage>
</organism>
<reference evidence="3" key="1">
    <citation type="submission" date="2017-06" db="EMBL/GenBank/DDBJ databases">
        <title>Capnocytophaga spp. assemblies.</title>
        <authorList>
            <person name="Gulvik C.A."/>
        </authorList>
    </citation>
    <scope>NUCLEOTIDE SEQUENCE [LARGE SCALE GENOMIC DNA]</scope>
    <source>
        <strain evidence="3">H6253</strain>
    </source>
</reference>
<proteinExistence type="predicted"/>
<sequence>MYLENNEESYAVAKFESMLKENNILFFDVDEFEEIIEYYLQYGRISKAKRALDIGLSQHPYASSLKLLYAEELVFEDRLDEATQLLSELEGIEPMNAEVFVQKANLYSKLKQHQKAIELLVHAASLTDELSDVYALIAMEYTYIEDYPQAKYYFTKCLECDPQDYTALQQLLYCYEVLGQTAEAKTFLNDYLDQNPYCEIAWYCLGKLYITDDDLKNALRCFDFAIISDDTFTGAYFEKARVLEAMEQYEKAIENYKITLTLDDPSALVYLHIGRCYEKMRNDQKAEEYYFRATHEDPQLGKAWITLADFYYLRRKHDKALKYIQKLLSFEPNEPYYWRRYAELNYFELGNIDEAEYGYRRAVQNGDYSYATLIEWIDLMLLTEKYQDALPIISDVVFIYPTELDNYYRIALAYYGTGDEANAEKYYQLGVEKAPQWQSFFENKFNFKM</sequence>
<dbReference type="SUPFAM" id="SSF48452">
    <property type="entry name" value="TPR-like"/>
    <property type="match status" value="2"/>
</dbReference>
<dbReference type="InterPro" id="IPR019734">
    <property type="entry name" value="TPR_rpt"/>
</dbReference>
<dbReference type="Pfam" id="PF14559">
    <property type="entry name" value="TPR_19"/>
    <property type="match status" value="2"/>
</dbReference>
<dbReference type="Gene3D" id="1.25.40.10">
    <property type="entry name" value="Tetratricopeptide repeat domain"/>
    <property type="match status" value="2"/>
</dbReference>
<evidence type="ECO:0000313" key="2">
    <source>
        <dbReference type="EMBL" id="ATA80893.1"/>
    </source>
</evidence>
<dbReference type="RefSeq" id="WP_095912837.1">
    <property type="nucleotide sequence ID" value="NZ_CAUUPF010000001.1"/>
</dbReference>